<dbReference type="Gene3D" id="3.40.30.10">
    <property type="entry name" value="Glutaredoxin"/>
    <property type="match status" value="1"/>
</dbReference>
<dbReference type="Pfam" id="PF02798">
    <property type="entry name" value="GST_N"/>
    <property type="match status" value="1"/>
</dbReference>
<dbReference type="AlphaFoldDB" id="A0AAD6XYC0"/>
<gene>
    <name evidence="2" type="ORF">B0H15DRAFT_769276</name>
</gene>
<evidence type="ECO:0000259" key="1">
    <source>
        <dbReference type="Pfam" id="PF02798"/>
    </source>
</evidence>
<dbReference type="Proteomes" id="UP001222325">
    <property type="component" value="Unassembled WGS sequence"/>
</dbReference>
<reference evidence="2" key="1">
    <citation type="submission" date="2023-03" db="EMBL/GenBank/DDBJ databases">
        <title>Massive genome expansion in bonnet fungi (Mycena s.s.) driven by repeated elements and novel gene families across ecological guilds.</title>
        <authorList>
            <consortium name="Lawrence Berkeley National Laboratory"/>
            <person name="Harder C.B."/>
            <person name="Miyauchi S."/>
            <person name="Viragh M."/>
            <person name="Kuo A."/>
            <person name="Thoen E."/>
            <person name="Andreopoulos B."/>
            <person name="Lu D."/>
            <person name="Skrede I."/>
            <person name="Drula E."/>
            <person name="Henrissat B."/>
            <person name="Morin E."/>
            <person name="Kohler A."/>
            <person name="Barry K."/>
            <person name="LaButti K."/>
            <person name="Morin E."/>
            <person name="Salamov A."/>
            <person name="Lipzen A."/>
            <person name="Mereny Z."/>
            <person name="Hegedus B."/>
            <person name="Baldrian P."/>
            <person name="Stursova M."/>
            <person name="Weitz H."/>
            <person name="Taylor A."/>
            <person name="Grigoriev I.V."/>
            <person name="Nagy L.G."/>
            <person name="Martin F."/>
            <person name="Kauserud H."/>
        </authorList>
    </citation>
    <scope>NUCLEOTIDE SEQUENCE</scope>
    <source>
        <strain evidence="2">CBHHK173m</strain>
    </source>
</reference>
<comment type="caution">
    <text evidence="2">The sequence shown here is derived from an EMBL/GenBank/DDBJ whole genome shotgun (WGS) entry which is preliminary data.</text>
</comment>
<organism evidence="2 3">
    <name type="scientific">Mycena belliarum</name>
    <dbReference type="NCBI Taxonomy" id="1033014"/>
    <lineage>
        <taxon>Eukaryota</taxon>
        <taxon>Fungi</taxon>
        <taxon>Dikarya</taxon>
        <taxon>Basidiomycota</taxon>
        <taxon>Agaricomycotina</taxon>
        <taxon>Agaricomycetes</taxon>
        <taxon>Agaricomycetidae</taxon>
        <taxon>Agaricales</taxon>
        <taxon>Marasmiineae</taxon>
        <taxon>Mycenaceae</taxon>
        <taxon>Mycena</taxon>
    </lineage>
</organism>
<dbReference type="InterPro" id="IPR036249">
    <property type="entry name" value="Thioredoxin-like_sf"/>
</dbReference>
<evidence type="ECO:0000313" key="2">
    <source>
        <dbReference type="EMBL" id="KAJ7101362.1"/>
    </source>
</evidence>
<dbReference type="EMBL" id="JARJCN010000004">
    <property type="protein sequence ID" value="KAJ7101362.1"/>
    <property type="molecule type" value="Genomic_DNA"/>
</dbReference>
<accession>A0AAD6XYC0</accession>
<dbReference type="SUPFAM" id="SSF52833">
    <property type="entry name" value="Thioredoxin-like"/>
    <property type="match status" value="1"/>
</dbReference>
<keyword evidence="3" id="KW-1185">Reference proteome</keyword>
<feature type="domain" description="GST N-terminal" evidence="1">
    <location>
        <begin position="1"/>
        <end position="59"/>
    </location>
</feature>
<dbReference type="InterPro" id="IPR004045">
    <property type="entry name" value="Glutathione_S-Trfase_N"/>
</dbReference>
<name>A0AAD6XYC0_9AGAR</name>
<sequence>MVLKLYGASRAAGAGLAVVITLVEKQIPFEMVAVDLVNNAHKAPEYLAVHPFGQVPAIVRIILWP</sequence>
<protein>
    <recommendedName>
        <fullName evidence="1">GST N-terminal domain-containing protein</fullName>
    </recommendedName>
</protein>
<proteinExistence type="predicted"/>
<evidence type="ECO:0000313" key="3">
    <source>
        <dbReference type="Proteomes" id="UP001222325"/>
    </source>
</evidence>